<feature type="region of interest" description="Disordered" evidence="1">
    <location>
        <begin position="51"/>
        <end position="101"/>
    </location>
</feature>
<dbReference type="EMBL" id="JAWLVV010000015">
    <property type="protein sequence ID" value="MDV7292048.1"/>
    <property type="molecule type" value="Genomic_DNA"/>
</dbReference>
<organism evidence="2 3">
    <name type="scientific">Mycolicibacterium fortuitum</name>
    <name type="common">Mycobacterium fortuitum</name>
    <dbReference type="NCBI Taxonomy" id="1766"/>
    <lineage>
        <taxon>Bacteria</taxon>
        <taxon>Bacillati</taxon>
        <taxon>Actinomycetota</taxon>
        <taxon>Actinomycetes</taxon>
        <taxon>Mycobacteriales</taxon>
        <taxon>Mycobacteriaceae</taxon>
        <taxon>Mycolicibacterium</taxon>
    </lineage>
</organism>
<evidence type="ECO:0000313" key="3">
    <source>
        <dbReference type="Proteomes" id="UP001186041"/>
    </source>
</evidence>
<protein>
    <recommendedName>
        <fullName evidence="4">HNH endonuclease</fullName>
    </recommendedName>
</protein>
<dbReference type="AlphaFoldDB" id="A0AAE5AD29"/>
<dbReference type="Gene3D" id="1.10.30.50">
    <property type="match status" value="1"/>
</dbReference>
<name>A0AAE5AD29_MYCFO</name>
<feature type="compositionally biased region" description="Basic and acidic residues" evidence="1">
    <location>
        <begin position="75"/>
        <end position="98"/>
    </location>
</feature>
<dbReference type="Proteomes" id="UP001186041">
    <property type="component" value="Unassembled WGS sequence"/>
</dbReference>
<evidence type="ECO:0000256" key="1">
    <source>
        <dbReference type="SAM" id="MobiDB-lite"/>
    </source>
</evidence>
<evidence type="ECO:0000313" key="2">
    <source>
        <dbReference type="EMBL" id="MDV7292048.1"/>
    </source>
</evidence>
<evidence type="ECO:0008006" key="4">
    <source>
        <dbReference type="Google" id="ProtNLM"/>
    </source>
</evidence>
<accession>A0AAE5AD29</accession>
<proteinExistence type="predicted"/>
<feature type="compositionally biased region" description="Basic and acidic residues" evidence="1">
    <location>
        <begin position="51"/>
        <end position="64"/>
    </location>
</feature>
<comment type="caution">
    <text evidence="2">The sequence shown here is derived from an EMBL/GenBank/DDBJ whole genome shotgun (WGS) entry which is preliminary data.</text>
</comment>
<sequence length="128" mass="14711">MPNTTPRPPKTTTQKGLGWDHQLHRDRLLLRHVDGTLCWWCGRKMFREPTRNWDGKPLNAEHSKSRSLHGTTGNHADRLMHDTCNKQRGDGTRDDQRPALDPTRQAALDAHAETRDVLGDLVYFAWPP</sequence>
<dbReference type="RefSeq" id="WP_317722277.1">
    <property type="nucleotide sequence ID" value="NZ_JAWLVK010000015.1"/>
</dbReference>
<reference evidence="2" key="1">
    <citation type="submission" date="2023-10" db="EMBL/GenBank/DDBJ databases">
        <title>Mycolicibacterium fortuitum clinical isolates causing pulmonary infections in humans.</title>
        <authorList>
            <person name="Mejia-Ponce P.M."/>
            <person name="Zenteno-Cuevas R."/>
            <person name="Licona-Cassani C."/>
        </authorList>
    </citation>
    <scope>NUCLEOTIDE SEQUENCE</scope>
    <source>
        <strain evidence="2">M8</strain>
    </source>
</reference>
<gene>
    <name evidence="2" type="ORF">R4485_17920</name>
</gene>